<dbReference type="SFLD" id="SFLDF00299">
    <property type="entry name" value="anaerobic_ribonucleoside-triph"/>
    <property type="match status" value="1"/>
</dbReference>
<keyword evidence="5" id="KW-0408">Iron</keyword>
<dbReference type="SFLD" id="SFLDS00029">
    <property type="entry name" value="Radical_SAM"/>
    <property type="match status" value="1"/>
</dbReference>
<dbReference type="EC" id="1.97.1.-" evidence="7"/>
<organism evidence="8 9">
    <name type="scientific">Romboutsia sedimentorum</name>
    <dbReference type="NCBI Taxonomy" id="1368474"/>
    <lineage>
        <taxon>Bacteria</taxon>
        <taxon>Bacillati</taxon>
        <taxon>Bacillota</taxon>
        <taxon>Clostridia</taxon>
        <taxon>Peptostreptococcales</taxon>
        <taxon>Peptostreptococcaceae</taxon>
        <taxon>Romboutsia</taxon>
    </lineage>
</organism>
<keyword evidence="3" id="KW-0949">S-adenosyl-L-methionine</keyword>
<dbReference type="Pfam" id="PF13353">
    <property type="entry name" value="Fer4_12"/>
    <property type="match status" value="1"/>
</dbReference>
<keyword evidence="7" id="KW-0560">Oxidoreductase</keyword>
<name>A0ABT7E5B0_9FIRM</name>
<dbReference type="Gene3D" id="3.20.20.70">
    <property type="entry name" value="Aldolase class I"/>
    <property type="match status" value="1"/>
</dbReference>
<dbReference type="SUPFAM" id="SSF102114">
    <property type="entry name" value="Radical SAM enzymes"/>
    <property type="match status" value="1"/>
</dbReference>
<evidence type="ECO:0000256" key="6">
    <source>
        <dbReference type="ARBA" id="ARBA00023014"/>
    </source>
</evidence>
<keyword evidence="9" id="KW-1185">Reference proteome</keyword>
<keyword evidence="2" id="KW-0004">4Fe-4S</keyword>
<dbReference type="SFLD" id="SFLDG01063">
    <property type="entry name" value="activating_enzymes__group_1"/>
    <property type="match status" value="1"/>
</dbReference>
<dbReference type="PANTHER" id="PTHR30352">
    <property type="entry name" value="PYRUVATE FORMATE-LYASE-ACTIVATING ENZYME"/>
    <property type="match status" value="1"/>
</dbReference>
<dbReference type="PIRSF" id="PIRSF000368">
    <property type="entry name" value="NrdG"/>
    <property type="match status" value="1"/>
</dbReference>
<sequence>MRFSKIKDNDIANGLGITMSLWTQGCPHHCRGCFNSETWDFNIEKEFTKDDLKYILDSIDKNKIKRDLSILGGEPLCSQNVEGVINLCKEFKKYYPDKKIYLWTGYTVENFNEIQKEILKYIDVLVDGKFEEDKKSLAIMLRGSSNQRVIDVNKSLKQNDIILYEIG</sequence>
<dbReference type="PROSITE" id="PS51257">
    <property type="entry name" value="PROKAR_LIPOPROTEIN"/>
    <property type="match status" value="1"/>
</dbReference>
<gene>
    <name evidence="8" type="primary">nrdG</name>
    <name evidence="8" type="ORF">QOZ84_01030</name>
</gene>
<evidence type="ECO:0000256" key="7">
    <source>
        <dbReference type="PIRNR" id="PIRNR000368"/>
    </source>
</evidence>
<comment type="similarity">
    <text evidence="7">Belongs to the organic radical-activating enzymes family.</text>
</comment>
<evidence type="ECO:0000256" key="1">
    <source>
        <dbReference type="ARBA" id="ARBA00001966"/>
    </source>
</evidence>
<dbReference type="InterPro" id="IPR058240">
    <property type="entry name" value="rSAM_sf"/>
</dbReference>
<keyword evidence="4" id="KW-0479">Metal-binding</keyword>
<evidence type="ECO:0000256" key="2">
    <source>
        <dbReference type="ARBA" id="ARBA00022485"/>
    </source>
</evidence>
<comment type="function">
    <text evidence="7">Activation of anaerobic ribonucleoside-triphosphate reductase under anaerobic conditions by generation of an organic free radical, using S-adenosylmethionine and reduced flavodoxin as cosubstrates to produce 5'-deoxy-adenosine.</text>
</comment>
<comment type="caution">
    <text evidence="8">The sequence shown here is derived from an EMBL/GenBank/DDBJ whole genome shotgun (WGS) entry which is preliminary data.</text>
</comment>
<keyword evidence="6" id="KW-0411">Iron-sulfur</keyword>
<dbReference type="InterPro" id="IPR007197">
    <property type="entry name" value="rSAM"/>
</dbReference>
<dbReference type="PANTHER" id="PTHR30352:SF2">
    <property type="entry name" value="ANAEROBIC RIBONUCLEOSIDE-TRIPHOSPHATE REDUCTASE-ACTIVATING PROTEIN"/>
    <property type="match status" value="1"/>
</dbReference>
<reference evidence="8 9" key="1">
    <citation type="submission" date="2023-05" db="EMBL/GenBank/DDBJ databases">
        <title>Rombocin, a short stable natural nisin variant, displays selective antimicrobial activity against Listeria monocytogenes and employs dual mode of action to kill target bacterial strains.</title>
        <authorList>
            <person name="Wambui J."/>
            <person name="Stephan R."/>
            <person name="Kuipers O.P."/>
        </authorList>
    </citation>
    <scope>NUCLEOTIDE SEQUENCE [LARGE SCALE GENOMIC DNA]</scope>
    <source>
        <strain evidence="8 9">RC002</strain>
    </source>
</reference>
<dbReference type="InterPro" id="IPR013785">
    <property type="entry name" value="Aldolase_TIM"/>
</dbReference>
<evidence type="ECO:0000313" key="8">
    <source>
        <dbReference type="EMBL" id="MDK2562115.1"/>
    </source>
</evidence>
<protein>
    <recommendedName>
        <fullName evidence="7">Anaerobic ribonucleoside-triphosphate reductase-activating protein</fullName>
        <ecNumber evidence="7">1.97.1.-</ecNumber>
    </recommendedName>
</protein>
<dbReference type="InterPro" id="IPR012837">
    <property type="entry name" value="NrdG"/>
</dbReference>
<evidence type="ECO:0000313" key="9">
    <source>
        <dbReference type="Proteomes" id="UP001301012"/>
    </source>
</evidence>
<dbReference type="NCBIfam" id="TIGR02491">
    <property type="entry name" value="NrdG"/>
    <property type="match status" value="1"/>
</dbReference>
<dbReference type="CDD" id="cd01335">
    <property type="entry name" value="Radical_SAM"/>
    <property type="match status" value="1"/>
</dbReference>
<evidence type="ECO:0000256" key="5">
    <source>
        <dbReference type="ARBA" id="ARBA00023004"/>
    </source>
</evidence>
<dbReference type="InterPro" id="IPR034457">
    <property type="entry name" value="Organic_radical-activating"/>
</dbReference>
<comment type="cofactor">
    <cofactor evidence="1">
        <name>[4Fe-4S] cluster</name>
        <dbReference type="ChEBI" id="CHEBI:49883"/>
    </cofactor>
</comment>
<dbReference type="Proteomes" id="UP001301012">
    <property type="component" value="Unassembled WGS sequence"/>
</dbReference>
<proteinExistence type="inferred from homology"/>
<dbReference type="EMBL" id="JASKYM010000001">
    <property type="protein sequence ID" value="MDK2562115.1"/>
    <property type="molecule type" value="Genomic_DNA"/>
</dbReference>
<evidence type="ECO:0000256" key="3">
    <source>
        <dbReference type="ARBA" id="ARBA00022691"/>
    </source>
</evidence>
<dbReference type="SFLD" id="SFLDG01066">
    <property type="entry name" value="organic_radical-activating_enz"/>
    <property type="match status" value="1"/>
</dbReference>
<evidence type="ECO:0000256" key="4">
    <source>
        <dbReference type="ARBA" id="ARBA00022723"/>
    </source>
</evidence>
<dbReference type="RefSeq" id="WP_284131101.1">
    <property type="nucleotide sequence ID" value="NZ_JASKYM010000001.1"/>
</dbReference>
<accession>A0ABT7E5B0</accession>